<dbReference type="Gene3D" id="3.40.50.300">
    <property type="entry name" value="P-loop containing nucleotide triphosphate hydrolases"/>
    <property type="match status" value="1"/>
</dbReference>
<keyword evidence="10" id="KW-0238">DNA-binding</keyword>
<dbReference type="InterPro" id="IPR027417">
    <property type="entry name" value="P-loop_NTPase"/>
</dbReference>
<evidence type="ECO:0000256" key="11">
    <source>
        <dbReference type="ARBA" id="ARBA00023136"/>
    </source>
</evidence>
<organism evidence="17 18">
    <name type="scientific">candidate division TA06 bacterium</name>
    <dbReference type="NCBI Taxonomy" id="2250710"/>
    <lineage>
        <taxon>Bacteria</taxon>
        <taxon>Bacteria division TA06</taxon>
    </lineage>
</organism>
<feature type="transmembrane region" description="Helical" evidence="15">
    <location>
        <begin position="161"/>
        <end position="183"/>
    </location>
</feature>
<dbReference type="Gene3D" id="1.10.10.10">
    <property type="entry name" value="Winged helix-like DNA-binding domain superfamily/Winged helix DNA-binding domain"/>
    <property type="match status" value="1"/>
</dbReference>
<evidence type="ECO:0000256" key="13">
    <source>
        <dbReference type="ARBA" id="ARBA00025923"/>
    </source>
</evidence>
<accession>A0A660SJ64</accession>
<dbReference type="GO" id="GO:0005886">
    <property type="term" value="C:plasma membrane"/>
    <property type="evidence" value="ECO:0007669"/>
    <property type="project" value="UniProtKB-SubCell"/>
</dbReference>
<reference evidence="17 18" key="1">
    <citation type="submission" date="2018-06" db="EMBL/GenBank/DDBJ databases">
        <title>Extensive metabolic versatility and redundancy in microbially diverse, dynamic hydrothermal sediments.</title>
        <authorList>
            <person name="Dombrowski N."/>
            <person name="Teske A."/>
            <person name="Baker B.J."/>
        </authorList>
    </citation>
    <scope>NUCLEOTIDE SEQUENCE [LARGE SCALE GENOMIC DNA]</scope>
    <source>
        <strain evidence="17">B10_G13</strain>
    </source>
</reference>
<dbReference type="InterPro" id="IPR036390">
    <property type="entry name" value="WH_DNA-bd_sf"/>
</dbReference>
<evidence type="ECO:0000259" key="16">
    <source>
        <dbReference type="PROSITE" id="PS50901"/>
    </source>
</evidence>
<evidence type="ECO:0000256" key="8">
    <source>
        <dbReference type="ARBA" id="ARBA00022840"/>
    </source>
</evidence>
<dbReference type="CDD" id="cd01127">
    <property type="entry name" value="TrwB_TraG_TraD_VirD4"/>
    <property type="match status" value="1"/>
</dbReference>
<dbReference type="GO" id="GO:0051301">
    <property type="term" value="P:cell division"/>
    <property type="evidence" value="ECO:0007669"/>
    <property type="project" value="UniProtKB-KW"/>
</dbReference>
<evidence type="ECO:0000256" key="6">
    <source>
        <dbReference type="ARBA" id="ARBA00022741"/>
    </source>
</evidence>
<evidence type="ECO:0000256" key="1">
    <source>
        <dbReference type="ARBA" id="ARBA00004651"/>
    </source>
</evidence>
<feature type="transmembrane region" description="Helical" evidence="15">
    <location>
        <begin position="102"/>
        <end position="121"/>
    </location>
</feature>
<dbReference type="Pfam" id="PF09397">
    <property type="entry name" value="FtsK_gamma"/>
    <property type="match status" value="1"/>
</dbReference>
<dbReference type="InterPro" id="IPR018541">
    <property type="entry name" value="Ftsk_gamma"/>
</dbReference>
<proteinExistence type="inferred from homology"/>
<dbReference type="GO" id="GO:0007059">
    <property type="term" value="P:chromosome segregation"/>
    <property type="evidence" value="ECO:0007669"/>
    <property type="project" value="UniProtKB-KW"/>
</dbReference>
<dbReference type="Gene3D" id="3.30.980.40">
    <property type="match status" value="1"/>
</dbReference>
<keyword evidence="7" id="KW-0159">Chromosome partition</keyword>
<keyword evidence="8 14" id="KW-0067">ATP-binding</keyword>
<comment type="caution">
    <text evidence="17">The sequence shown here is derived from an EMBL/GenBank/DDBJ whole genome shotgun (WGS) entry which is preliminary data.</text>
</comment>
<dbReference type="Proteomes" id="UP000271125">
    <property type="component" value="Unassembled WGS sequence"/>
</dbReference>
<dbReference type="Pfam" id="PF01580">
    <property type="entry name" value="FtsK_SpoIIIE"/>
    <property type="match status" value="1"/>
</dbReference>
<gene>
    <name evidence="17" type="ORF">DRP43_03065</name>
</gene>
<evidence type="ECO:0000256" key="15">
    <source>
        <dbReference type="SAM" id="Phobius"/>
    </source>
</evidence>
<sequence length="782" mass="88164">MASIFIFLKSLIYLFQEKSDNRYGFISILLIIISFFTLLSVFTFDIQDLNIIFSMTPHNAGGILGVLIAKYILLLFGFESLFIPIILILIAYILVKRNINNRYIILVFNVYIFLLILLPFIDFKIIMKYFSLGKEGDFFICGTIGNRCIHFLNNYLGNAGIILMLLAIGIAMIYLIHPFDFYFGRKKRKPREEIKVKPIPKDIAIKKKQIIEDKKEKIIEPEKHEKIKINVHKALIESRFDEIYKDKFKKEFLSLLEVKDREKINISSKDLEDKAEILVNKLKEFNVNGRVSHISTGPVITMFEFIPAKGVKVSKIANLNEDLSLALKAEKIRMIVPLSGKSAIGIEVPNKKRENVYLFDILTSNIFRNAKGGLIKALGKDTSGTPYIANITKMPHLLIAGTTGSGKSVCVNTIVASLLYRSSPKDVRFIMIDPKRLELPVYEGIPHLVRPVITESKEAVNVLKKIVGWMDFRYKQFAKVGVRDLDGYNEKADIKKPYIVILIDELSDLIMTAPGDIEQNLTRLAQMSRAVGIHLILATQRPSVDVITGLIKANFPARIAFQVASKTDSRTILDMNGAEKLLGRGDMLFLPPGKGKPVRLHGAYISTGQAKRISSMWAKMHLTKLLEGKVENPKSFANEILNKDIVSAIANRDGVPGAKEIIDNFARSNVDKLNLSHEEIVTIINSLSRNYYPYMEENSEVSSISNLPSNYIEKSDELDDYFDTAKEIVIRHQTASVSLLQRQLKIGYARAGRLIDQLEKAGIVGPYVGSKSREVLGNSDDL</sequence>
<evidence type="ECO:0000256" key="14">
    <source>
        <dbReference type="PROSITE-ProRule" id="PRU00289"/>
    </source>
</evidence>
<evidence type="ECO:0000256" key="7">
    <source>
        <dbReference type="ARBA" id="ARBA00022829"/>
    </source>
</evidence>
<evidence type="ECO:0000313" key="17">
    <source>
        <dbReference type="EMBL" id="RKX70777.1"/>
    </source>
</evidence>
<keyword evidence="12" id="KW-0131">Cell cycle</keyword>
<keyword evidence="6 14" id="KW-0547">Nucleotide-binding</keyword>
<dbReference type="Pfam" id="PF17854">
    <property type="entry name" value="FtsK_alpha"/>
    <property type="match status" value="1"/>
</dbReference>
<comment type="similarity">
    <text evidence="2">Belongs to the FtsK/SpoIIIE/SftA family.</text>
</comment>
<feature type="transmembrane region" description="Helical" evidence="15">
    <location>
        <begin position="21"/>
        <end position="42"/>
    </location>
</feature>
<dbReference type="AlphaFoldDB" id="A0A660SJ64"/>
<keyword evidence="11 15" id="KW-0472">Membrane</keyword>
<keyword evidence="9 15" id="KW-1133">Transmembrane helix</keyword>
<keyword evidence="4" id="KW-0132">Cell division</keyword>
<keyword evidence="5 15" id="KW-0812">Transmembrane</keyword>
<dbReference type="InterPro" id="IPR002543">
    <property type="entry name" value="FtsK_dom"/>
</dbReference>
<evidence type="ECO:0000313" key="18">
    <source>
        <dbReference type="Proteomes" id="UP000271125"/>
    </source>
</evidence>
<evidence type="ECO:0000256" key="2">
    <source>
        <dbReference type="ARBA" id="ARBA00006474"/>
    </source>
</evidence>
<dbReference type="PANTHER" id="PTHR22683:SF41">
    <property type="entry name" value="DNA TRANSLOCASE FTSK"/>
    <property type="match status" value="1"/>
</dbReference>
<dbReference type="InterPro" id="IPR050206">
    <property type="entry name" value="FtsK/SpoIIIE/SftA"/>
</dbReference>
<dbReference type="GO" id="GO:0003677">
    <property type="term" value="F:DNA binding"/>
    <property type="evidence" value="ECO:0007669"/>
    <property type="project" value="UniProtKB-KW"/>
</dbReference>
<feature type="domain" description="FtsK" evidence="16">
    <location>
        <begin position="384"/>
        <end position="570"/>
    </location>
</feature>
<dbReference type="SMART" id="SM00843">
    <property type="entry name" value="Ftsk_gamma"/>
    <property type="match status" value="1"/>
</dbReference>
<dbReference type="SMART" id="SM00382">
    <property type="entry name" value="AAA"/>
    <property type="match status" value="1"/>
</dbReference>
<evidence type="ECO:0000256" key="5">
    <source>
        <dbReference type="ARBA" id="ARBA00022692"/>
    </source>
</evidence>
<feature type="binding site" evidence="14">
    <location>
        <begin position="401"/>
        <end position="408"/>
    </location>
    <ligand>
        <name>ATP</name>
        <dbReference type="ChEBI" id="CHEBI:30616"/>
    </ligand>
</feature>
<comment type="subcellular location">
    <subcellularLocation>
        <location evidence="1">Cell membrane</location>
        <topology evidence="1">Multi-pass membrane protein</topology>
    </subcellularLocation>
</comment>
<dbReference type="InterPro" id="IPR041027">
    <property type="entry name" value="FtsK_alpha"/>
</dbReference>
<evidence type="ECO:0000256" key="4">
    <source>
        <dbReference type="ARBA" id="ARBA00022618"/>
    </source>
</evidence>
<dbReference type="PROSITE" id="PS50901">
    <property type="entry name" value="FTSK"/>
    <property type="match status" value="1"/>
</dbReference>
<dbReference type="Pfam" id="PF13491">
    <property type="entry name" value="FtsK_4TM"/>
    <property type="match status" value="1"/>
</dbReference>
<evidence type="ECO:0000256" key="12">
    <source>
        <dbReference type="ARBA" id="ARBA00023306"/>
    </source>
</evidence>
<evidence type="ECO:0000256" key="10">
    <source>
        <dbReference type="ARBA" id="ARBA00023125"/>
    </source>
</evidence>
<dbReference type="EMBL" id="QNBD01000119">
    <property type="protein sequence ID" value="RKX70777.1"/>
    <property type="molecule type" value="Genomic_DNA"/>
</dbReference>
<dbReference type="InterPro" id="IPR025199">
    <property type="entry name" value="FtsK_4TM"/>
</dbReference>
<dbReference type="SUPFAM" id="SSF46785">
    <property type="entry name" value="Winged helix' DNA-binding domain"/>
    <property type="match status" value="1"/>
</dbReference>
<dbReference type="InterPro" id="IPR003593">
    <property type="entry name" value="AAA+_ATPase"/>
</dbReference>
<evidence type="ECO:0000256" key="3">
    <source>
        <dbReference type="ARBA" id="ARBA00022475"/>
    </source>
</evidence>
<dbReference type="SUPFAM" id="SSF52540">
    <property type="entry name" value="P-loop containing nucleoside triphosphate hydrolases"/>
    <property type="match status" value="1"/>
</dbReference>
<keyword evidence="3" id="KW-1003">Cell membrane</keyword>
<dbReference type="GO" id="GO:0005524">
    <property type="term" value="F:ATP binding"/>
    <property type="evidence" value="ECO:0007669"/>
    <property type="project" value="UniProtKB-UniRule"/>
</dbReference>
<evidence type="ECO:0000256" key="9">
    <source>
        <dbReference type="ARBA" id="ARBA00022989"/>
    </source>
</evidence>
<name>A0A660SJ64_UNCT6</name>
<protein>
    <submittedName>
        <fullName evidence="17">DNA translocase FtsK</fullName>
    </submittedName>
</protein>
<dbReference type="PANTHER" id="PTHR22683">
    <property type="entry name" value="SPORULATION PROTEIN RELATED"/>
    <property type="match status" value="1"/>
</dbReference>
<comment type="subunit">
    <text evidence="13">Homohexamer. Forms a ring that surrounds DNA.</text>
</comment>
<feature type="transmembrane region" description="Helical" evidence="15">
    <location>
        <begin position="62"/>
        <end position="95"/>
    </location>
</feature>
<dbReference type="InterPro" id="IPR036388">
    <property type="entry name" value="WH-like_DNA-bd_sf"/>
</dbReference>